<evidence type="ECO:0008006" key="3">
    <source>
        <dbReference type="Google" id="ProtNLM"/>
    </source>
</evidence>
<sequence length="204" mass="23470">MLLDSRTIIQQVSDLHATTVERWHHQPLNNPYTGLLAVVCQQHQFNFQLWHQEDLARCPEATDQKIAEVKRAIDGFNQQRNDYIERTDETLVEMLASAGVLPSGDATLNTETPGSAIDRLSIMALRVYHLEEELERPEVDDAHRQRVTEKLRRCRIQRADLSGSLEELLSDVFTGRKLLRVYRQMKMYNDPTLNPAVYGTKRAG</sequence>
<gene>
    <name evidence="1" type="ORF">Pla175_41230</name>
</gene>
<dbReference type="Proteomes" id="UP000317429">
    <property type="component" value="Chromosome"/>
</dbReference>
<keyword evidence="2" id="KW-1185">Reference proteome</keyword>
<proteinExistence type="predicted"/>
<dbReference type="OrthoDB" id="9805817at2"/>
<dbReference type="Pfam" id="PF14063">
    <property type="entry name" value="DUF4254"/>
    <property type="match status" value="1"/>
</dbReference>
<protein>
    <recommendedName>
        <fullName evidence="3">DUF4254 domain-containing protein</fullName>
    </recommendedName>
</protein>
<evidence type="ECO:0000313" key="2">
    <source>
        <dbReference type="Proteomes" id="UP000317429"/>
    </source>
</evidence>
<evidence type="ECO:0000313" key="1">
    <source>
        <dbReference type="EMBL" id="QDU90712.1"/>
    </source>
</evidence>
<dbReference type="RefSeq" id="WP_145289756.1">
    <property type="nucleotide sequence ID" value="NZ_CP036291.1"/>
</dbReference>
<dbReference type="InterPro" id="IPR025350">
    <property type="entry name" value="DUF4254"/>
</dbReference>
<accession>A0A518DGZ7</accession>
<organism evidence="1 2">
    <name type="scientific">Pirellulimonas nuda</name>
    <dbReference type="NCBI Taxonomy" id="2528009"/>
    <lineage>
        <taxon>Bacteria</taxon>
        <taxon>Pseudomonadati</taxon>
        <taxon>Planctomycetota</taxon>
        <taxon>Planctomycetia</taxon>
        <taxon>Pirellulales</taxon>
        <taxon>Lacipirellulaceae</taxon>
        <taxon>Pirellulimonas</taxon>
    </lineage>
</organism>
<dbReference type="AlphaFoldDB" id="A0A518DGZ7"/>
<reference evidence="1 2" key="1">
    <citation type="submission" date="2019-02" db="EMBL/GenBank/DDBJ databases">
        <title>Deep-cultivation of Planctomycetes and their phenomic and genomic characterization uncovers novel biology.</title>
        <authorList>
            <person name="Wiegand S."/>
            <person name="Jogler M."/>
            <person name="Boedeker C."/>
            <person name="Pinto D."/>
            <person name="Vollmers J."/>
            <person name="Rivas-Marin E."/>
            <person name="Kohn T."/>
            <person name="Peeters S.H."/>
            <person name="Heuer A."/>
            <person name="Rast P."/>
            <person name="Oberbeckmann S."/>
            <person name="Bunk B."/>
            <person name="Jeske O."/>
            <person name="Meyerdierks A."/>
            <person name="Storesund J.E."/>
            <person name="Kallscheuer N."/>
            <person name="Luecker S."/>
            <person name="Lage O.M."/>
            <person name="Pohl T."/>
            <person name="Merkel B.J."/>
            <person name="Hornburger P."/>
            <person name="Mueller R.-W."/>
            <person name="Bruemmer F."/>
            <person name="Labrenz M."/>
            <person name="Spormann A.M."/>
            <person name="Op den Camp H."/>
            <person name="Overmann J."/>
            <person name="Amann R."/>
            <person name="Jetten M.S.M."/>
            <person name="Mascher T."/>
            <person name="Medema M.H."/>
            <person name="Devos D.P."/>
            <person name="Kaster A.-K."/>
            <person name="Ovreas L."/>
            <person name="Rohde M."/>
            <person name="Galperin M.Y."/>
            <person name="Jogler C."/>
        </authorList>
    </citation>
    <scope>NUCLEOTIDE SEQUENCE [LARGE SCALE GENOMIC DNA]</scope>
    <source>
        <strain evidence="1 2">Pla175</strain>
    </source>
</reference>
<dbReference type="KEGG" id="pnd:Pla175_41230"/>
<name>A0A518DGZ7_9BACT</name>
<dbReference type="EMBL" id="CP036291">
    <property type="protein sequence ID" value="QDU90712.1"/>
    <property type="molecule type" value="Genomic_DNA"/>
</dbReference>